<evidence type="ECO:0008006" key="3">
    <source>
        <dbReference type="Google" id="ProtNLM"/>
    </source>
</evidence>
<name>A0A0N0MDQ7_9PROT</name>
<accession>A0A0N0MDQ7</accession>
<reference evidence="1 2" key="1">
    <citation type="submission" date="2015-07" db="EMBL/GenBank/DDBJ databases">
        <title>Draft Genome Sequence of Komagataeibacter intermedius Strain AF2, Isolated from Kombucha Tea.</title>
        <authorList>
            <person name="Santos R.A."/>
            <person name="Berretta A.A."/>
            <person name="Barud H.S."/>
            <person name="Ribeiro S.J."/>
            <person name="Gonzalez-Garcia L.N."/>
            <person name="Zucchi T.D."/>
            <person name="Goldman G.H."/>
            <person name="Riano-Pachon D.M."/>
        </authorList>
    </citation>
    <scope>NUCLEOTIDE SEQUENCE [LARGE SCALE GENOMIC DNA]</scope>
    <source>
        <strain evidence="1 2">AF2</strain>
    </source>
</reference>
<comment type="caution">
    <text evidence="1">The sequence shown here is derived from an EMBL/GenBank/DDBJ whole genome shotgun (WGS) entry which is preliminary data.</text>
</comment>
<sequence>MQAVPPPMVRRLDPADVPLLYPLIRIALPHISMRDWIRIGRRLARSGPRVREGILVAHYGIARPPCAMATFRRGFDLYSGDTLTSDYIITLSYTQRQKIVDALIPAMETLARELGCDAIRTFSYSNQAINQDSPVRKLCSTSHITERTVRLDRNKEIVHLS</sequence>
<protein>
    <recommendedName>
        <fullName evidence="3">N-acetyltransferase domain-containing protein</fullName>
    </recommendedName>
</protein>
<dbReference type="Proteomes" id="UP000031553">
    <property type="component" value="Unassembled WGS sequence"/>
</dbReference>
<dbReference type="AlphaFoldDB" id="A0A0N0MDQ7"/>
<dbReference type="SUPFAM" id="SSF55729">
    <property type="entry name" value="Acyl-CoA N-acyltransferases (Nat)"/>
    <property type="match status" value="1"/>
</dbReference>
<evidence type="ECO:0000313" key="2">
    <source>
        <dbReference type="Proteomes" id="UP000031553"/>
    </source>
</evidence>
<dbReference type="InterPro" id="IPR016181">
    <property type="entry name" value="Acyl_CoA_acyltransferase"/>
</dbReference>
<gene>
    <name evidence="1" type="ORF">GLUCOINTEAF2_0201144</name>
</gene>
<proteinExistence type="predicted"/>
<dbReference type="EMBL" id="JUFX02000236">
    <property type="protein sequence ID" value="KPH85553.1"/>
    <property type="molecule type" value="Genomic_DNA"/>
</dbReference>
<evidence type="ECO:0000313" key="1">
    <source>
        <dbReference type="EMBL" id="KPH85553.1"/>
    </source>
</evidence>
<organism evidence="1 2">
    <name type="scientific">Komagataeibacter intermedius AF2</name>
    <dbReference type="NCBI Taxonomy" id="1458464"/>
    <lineage>
        <taxon>Bacteria</taxon>
        <taxon>Pseudomonadati</taxon>
        <taxon>Pseudomonadota</taxon>
        <taxon>Alphaproteobacteria</taxon>
        <taxon>Acetobacterales</taxon>
        <taxon>Acetobacteraceae</taxon>
        <taxon>Komagataeibacter</taxon>
    </lineage>
</organism>